<sequence length="193" mass="20482">MSSSAEIVLVVTPRRPQRVAGPVESLLGAFGGAATKLASAVDNAVASVVNGTLDRVVPVTLAAILDRMDLTSIVISRVDLTRVVQATLDQMDLTELVLARVDIDRLVEGADLDPIIDRLPLVSIANFLIDEIDLPKIIRESTGGIASDAMNVARIQAIDADQFLARITDAILLRRRARATATPAASVDPQEPA</sequence>
<reference evidence="1" key="1">
    <citation type="submission" date="2020-05" db="EMBL/GenBank/DDBJ databases">
        <authorList>
            <person name="Chiriac C."/>
            <person name="Salcher M."/>
            <person name="Ghai R."/>
            <person name="Kavagutti S V."/>
        </authorList>
    </citation>
    <scope>NUCLEOTIDE SEQUENCE</scope>
</reference>
<proteinExistence type="predicted"/>
<evidence type="ECO:0000313" key="1">
    <source>
        <dbReference type="EMBL" id="CAB4881723.1"/>
    </source>
</evidence>
<gene>
    <name evidence="1" type="ORF">UFOPK3402_01369</name>
</gene>
<dbReference type="EMBL" id="CAFBLS010000179">
    <property type="protein sequence ID" value="CAB4881723.1"/>
    <property type="molecule type" value="Genomic_DNA"/>
</dbReference>
<protein>
    <submittedName>
        <fullName evidence="1">Unannotated protein</fullName>
    </submittedName>
</protein>
<organism evidence="1">
    <name type="scientific">freshwater metagenome</name>
    <dbReference type="NCBI Taxonomy" id="449393"/>
    <lineage>
        <taxon>unclassified sequences</taxon>
        <taxon>metagenomes</taxon>
        <taxon>ecological metagenomes</taxon>
    </lineage>
</organism>
<name>A0A6J7EQK3_9ZZZZ</name>
<accession>A0A6J7EQK3</accession>
<dbReference type="AlphaFoldDB" id="A0A6J7EQK3"/>